<evidence type="ECO:0000256" key="2">
    <source>
        <dbReference type="SAM" id="MobiDB-lite"/>
    </source>
</evidence>
<evidence type="ECO:0000313" key="4">
    <source>
        <dbReference type="EMBL" id="JAQ11256.1"/>
    </source>
</evidence>
<accession>A0A146LX75</accession>
<proteinExistence type="predicted"/>
<reference evidence="4" key="1">
    <citation type="journal article" date="2016" name="Gigascience">
        <title>De novo construction of an expanded transcriptome assembly for the western tarnished plant bug, Lygus hesperus.</title>
        <authorList>
            <person name="Tassone E.E."/>
            <person name="Geib S.M."/>
            <person name="Hall B."/>
            <person name="Fabrick J.A."/>
            <person name="Brent C.S."/>
            <person name="Hull J.J."/>
        </authorList>
    </citation>
    <scope>NUCLEOTIDE SEQUENCE</scope>
</reference>
<gene>
    <name evidence="4" type="primary">RFC1</name>
    <name evidence="4" type="ORF">g.32888</name>
</gene>
<dbReference type="PANTHER" id="PTHR23389">
    <property type="entry name" value="CHROMOSOME TRANSMISSION FIDELITY FACTOR 18"/>
    <property type="match status" value="1"/>
</dbReference>
<name>A0A146LX75_LYGHE</name>
<dbReference type="EMBL" id="GDHC01007373">
    <property type="protein sequence ID" value="JAQ11256.1"/>
    <property type="molecule type" value="Transcribed_RNA"/>
</dbReference>
<dbReference type="Gene3D" id="1.20.272.10">
    <property type="match status" value="1"/>
</dbReference>
<feature type="domain" description="DNA replication factor RFC1 C-terminal" evidence="3">
    <location>
        <begin position="30"/>
        <end position="174"/>
    </location>
</feature>
<dbReference type="PANTHER" id="PTHR23389:SF6">
    <property type="entry name" value="REPLICATION FACTOR C SUBUNIT 1"/>
    <property type="match status" value="1"/>
</dbReference>
<dbReference type="SUPFAM" id="SSF48019">
    <property type="entry name" value="post-AAA+ oligomerization domain-like"/>
    <property type="match status" value="1"/>
</dbReference>
<dbReference type="Pfam" id="PF08519">
    <property type="entry name" value="RFC1"/>
    <property type="match status" value="1"/>
</dbReference>
<dbReference type="GO" id="GO:0005663">
    <property type="term" value="C:DNA replication factor C complex"/>
    <property type="evidence" value="ECO:0007669"/>
    <property type="project" value="InterPro"/>
</dbReference>
<dbReference type="GO" id="GO:0006260">
    <property type="term" value="P:DNA replication"/>
    <property type="evidence" value="ECO:0007669"/>
    <property type="project" value="UniProtKB-KW"/>
</dbReference>
<keyword evidence="1" id="KW-0235">DNA replication</keyword>
<dbReference type="GO" id="GO:0003689">
    <property type="term" value="F:DNA clamp loader activity"/>
    <property type="evidence" value="ECO:0007669"/>
    <property type="project" value="InterPro"/>
</dbReference>
<dbReference type="GO" id="GO:0005524">
    <property type="term" value="F:ATP binding"/>
    <property type="evidence" value="ECO:0007669"/>
    <property type="project" value="InterPro"/>
</dbReference>
<dbReference type="AlphaFoldDB" id="A0A146LX75"/>
<feature type="region of interest" description="Disordered" evidence="2">
    <location>
        <begin position="205"/>
        <end position="226"/>
    </location>
</feature>
<evidence type="ECO:0000256" key="1">
    <source>
        <dbReference type="ARBA" id="ARBA00022705"/>
    </source>
</evidence>
<dbReference type="GO" id="GO:0003677">
    <property type="term" value="F:DNA binding"/>
    <property type="evidence" value="ECO:0007669"/>
    <property type="project" value="InterPro"/>
</dbReference>
<dbReference type="InterPro" id="IPR013725">
    <property type="entry name" value="DNA_replication_fac_RFC1_C"/>
</dbReference>
<sequence length="236" mass="25932">MQENYLLCSPCSQTHRSSFESFVQASEYFSQGDELYTHIQREQEYSCLPMHACLSTVLPGSLFAGIRARINFPSALGKFSTTRKNATLLNELRYILSVETGLQGTMACVAEYIPSLLMQLRCISNADPDLLKHQLGSFMNLYGFTREDVDILTNDVCKDFYSNLRSKLSKISAAVFKSIPIHVKVPHNRAEGAVGVSGRATKGALGDAAEDTEVSPSDASPSDVNSMSVAEELFLL</sequence>
<dbReference type="InterPro" id="IPR008921">
    <property type="entry name" value="DNA_pol3_clamp-load_cplx_C"/>
</dbReference>
<evidence type="ECO:0000259" key="3">
    <source>
        <dbReference type="Pfam" id="PF08519"/>
    </source>
</evidence>
<organism evidence="4">
    <name type="scientific">Lygus hesperus</name>
    <name type="common">Western plant bug</name>
    <dbReference type="NCBI Taxonomy" id="30085"/>
    <lineage>
        <taxon>Eukaryota</taxon>
        <taxon>Metazoa</taxon>
        <taxon>Ecdysozoa</taxon>
        <taxon>Arthropoda</taxon>
        <taxon>Hexapoda</taxon>
        <taxon>Insecta</taxon>
        <taxon>Pterygota</taxon>
        <taxon>Neoptera</taxon>
        <taxon>Paraneoptera</taxon>
        <taxon>Hemiptera</taxon>
        <taxon>Heteroptera</taxon>
        <taxon>Panheteroptera</taxon>
        <taxon>Cimicomorpha</taxon>
        <taxon>Miridae</taxon>
        <taxon>Mirini</taxon>
        <taxon>Lygus</taxon>
    </lineage>
</organism>
<feature type="compositionally biased region" description="Polar residues" evidence="2">
    <location>
        <begin position="214"/>
        <end position="226"/>
    </location>
</feature>
<protein>
    <submittedName>
        <fullName evidence="4">Replication factor C subunit 1</fullName>
    </submittedName>
</protein>